<evidence type="ECO:0000313" key="3">
    <source>
        <dbReference type="Proteomes" id="UP001160148"/>
    </source>
</evidence>
<dbReference type="InterPro" id="IPR022242">
    <property type="entry name" value="TNP-like_C"/>
</dbReference>
<dbReference type="Proteomes" id="UP001160148">
    <property type="component" value="Unassembled WGS sequence"/>
</dbReference>
<dbReference type="AlphaFoldDB" id="A0AAV0XSH2"/>
<dbReference type="EMBL" id="CARXXK010001014">
    <property type="protein sequence ID" value="CAI6371569.1"/>
    <property type="molecule type" value="Genomic_DNA"/>
</dbReference>
<feature type="domain" description="Transposable element P transposase-like C-terminal" evidence="1">
    <location>
        <begin position="1"/>
        <end position="28"/>
    </location>
</feature>
<accession>A0AAV0XSH2</accession>
<keyword evidence="3" id="KW-1185">Reference proteome</keyword>
<sequence>MTKDAVEYLIGWVAKKYRKKYPELGSTTYVLGNTCHDYTLPTWVQHLSYGGLIVPSSNFKNLILRCEKLFIKFTKGQIPTGRYIVKQLTNKIYNRVITDDKNKILIQTYIKQRIIIRMKYFNQNLTSMQKIKKSKMRLQRLNKLRKTIT</sequence>
<organism evidence="2 3">
    <name type="scientific">Macrosiphum euphorbiae</name>
    <name type="common">potato aphid</name>
    <dbReference type="NCBI Taxonomy" id="13131"/>
    <lineage>
        <taxon>Eukaryota</taxon>
        <taxon>Metazoa</taxon>
        <taxon>Ecdysozoa</taxon>
        <taxon>Arthropoda</taxon>
        <taxon>Hexapoda</taxon>
        <taxon>Insecta</taxon>
        <taxon>Pterygota</taxon>
        <taxon>Neoptera</taxon>
        <taxon>Paraneoptera</taxon>
        <taxon>Hemiptera</taxon>
        <taxon>Sternorrhyncha</taxon>
        <taxon>Aphidomorpha</taxon>
        <taxon>Aphidoidea</taxon>
        <taxon>Aphididae</taxon>
        <taxon>Macrosiphini</taxon>
        <taxon>Macrosiphum</taxon>
    </lineage>
</organism>
<name>A0AAV0XSH2_9HEMI</name>
<gene>
    <name evidence="2" type="ORF">MEUPH1_LOCUS25560</name>
</gene>
<evidence type="ECO:0000313" key="2">
    <source>
        <dbReference type="EMBL" id="CAI6371569.1"/>
    </source>
</evidence>
<protein>
    <recommendedName>
        <fullName evidence="1">Transposable element P transposase-like C-terminal domain-containing protein</fullName>
    </recommendedName>
</protein>
<evidence type="ECO:0000259" key="1">
    <source>
        <dbReference type="Pfam" id="PF12596"/>
    </source>
</evidence>
<reference evidence="2 3" key="1">
    <citation type="submission" date="2023-01" db="EMBL/GenBank/DDBJ databases">
        <authorList>
            <person name="Whitehead M."/>
        </authorList>
    </citation>
    <scope>NUCLEOTIDE SEQUENCE [LARGE SCALE GENOMIC DNA]</scope>
</reference>
<dbReference type="Pfam" id="PF12596">
    <property type="entry name" value="Tnp_P_element_C"/>
    <property type="match status" value="1"/>
</dbReference>
<comment type="caution">
    <text evidence="2">The sequence shown here is derived from an EMBL/GenBank/DDBJ whole genome shotgun (WGS) entry which is preliminary data.</text>
</comment>
<proteinExistence type="predicted"/>